<evidence type="ECO:0008006" key="4">
    <source>
        <dbReference type="Google" id="ProtNLM"/>
    </source>
</evidence>
<evidence type="ECO:0000313" key="2">
    <source>
        <dbReference type="EMBL" id="KAK3312692.1"/>
    </source>
</evidence>
<dbReference type="PANTHER" id="PTHR35711">
    <property type="entry name" value="EXPRESSED PROTEIN"/>
    <property type="match status" value="1"/>
</dbReference>
<protein>
    <recommendedName>
        <fullName evidence="4">F-box domain-containing protein</fullName>
    </recommendedName>
</protein>
<dbReference type="EMBL" id="JAUEDM010000008">
    <property type="protein sequence ID" value="KAK3312692.1"/>
    <property type="molecule type" value="Genomic_DNA"/>
</dbReference>
<organism evidence="2 3">
    <name type="scientific">Apodospora peruviana</name>
    <dbReference type="NCBI Taxonomy" id="516989"/>
    <lineage>
        <taxon>Eukaryota</taxon>
        <taxon>Fungi</taxon>
        <taxon>Dikarya</taxon>
        <taxon>Ascomycota</taxon>
        <taxon>Pezizomycotina</taxon>
        <taxon>Sordariomycetes</taxon>
        <taxon>Sordariomycetidae</taxon>
        <taxon>Sordariales</taxon>
        <taxon>Lasiosphaeriaceae</taxon>
        <taxon>Apodospora</taxon>
    </lineage>
</organism>
<dbReference type="PANTHER" id="PTHR35711:SF1">
    <property type="entry name" value="ECTODERMAL, ISOFORM F"/>
    <property type="match status" value="1"/>
</dbReference>
<feature type="region of interest" description="Disordered" evidence="1">
    <location>
        <begin position="715"/>
        <end position="769"/>
    </location>
</feature>
<feature type="region of interest" description="Disordered" evidence="1">
    <location>
        <begin position="210"/>
        <end position="254"/>
    </location>
</feature>
<evidence type="ECO:0000313" key="3">
    <source>
        <dbReference type="Proteomes" id="UP001283341"/>
    </source>
</evidence>
<keyword evidence="3" id="KW-1185">Reference proteome</keyword>
<name>A0AAE0LYS7_9PEZI</name>
<reference evidence="2" key="1">
    <citation type="journal article" date="2023" name="Mol. Phylogenet. Evol.">
        <title>Genome-scale phylogeny and comparative genomics of the fungal order Sordariales.</title>
        <authorList>
            <person name="Hensen N."/>
            <person name="Bonometti L."/>
            <person name="Westerberg I."/>
            <person name="Brannstrom I.O."/>
            <person name="Guillou S."/>
            <person name="Cros-Aarteil S."/>
            <person name="Calhoun S."/>
            <person name="Haridas S."/>
            <person name="Kuo A."/>
            <person name="Mondo S."/>
            <person name="Pangilinan J."/>
            <person name="Riley R."/>
            <person name="LaButti K."/>
            <person name="Andreopoulos B."/>
            <person name="Lipzen A."/>
            <person name="Chen C."/>
            <person name="Yan M."/>
            <person name="Daum C."/>
            <person name="Ng V."/>
            <person name="Clum A."/>
            <person name="Steindorff A."/>
            <person name="Ohm R.A."/>
            <person name="Martin F."/>
            <person name="Silar P."/>
            <person name="Natvig D.O."/>
            <person name="Lalanne C."/>
            <person name="Gautier V."/>
            <person name="Ament-Velasquez S.L."/>
            <person name="Kruys A."/>
            <person name="Hutchinson M.I."/>
            <person name="Powell A.J."/>
            <person name="Barry K."/>
            <person name="Miller A.N."/>
            <person name="Grigoriev I.V."/>
            <person name="Debuchy R."/>
            <person name="Gladieux P."/>
            <person name="Hiltunen Thoren M."/>
            <person name="Johannesson H."/>
        </authorList>
    </citation>
    <scope>NUCLEOTIDE SEQUENCE</scope>
    <source>
        <strain evidence="2">CBS 118394</strain>
    </source>
</reference>
<accession>A0AAE0LYS7</accession>
<feature type="compositionally biased region" description="Acidic residues" evidence="1">
    <location>
        <begin position="724"/>
        <end position="759"/>
    </location>
</feature>
<dbReference type="AlphaFoldDB" id="A0AAE0LYS7"/>
<comment type="caution">
    <text evidence="2">The sequence shown here is derived from an EMBL/GenBank/DDBJ whole genome shotgun (WGS) entry which is preliminary data.</text>
</comment>
<feature type="compositionally biased region" description="Acidic residues" evidence="1">
    <location>
        <begin position="539"/>
        <end position="548"/>
    </location>
</feature>
<gene>
    <name evidence="2" type="ORF">B0H66DRAFT_568665</name>
</gene>
<reference evidence="2" key="2">
    <citation type="submission" date="2023-06" db="EMBL/GenBank/DDBJ databases">
        <authorList>
            <consortium name="Lawrence Berkeley National Laboratory"/>
            <person name="Haridas S."/>
            <person name="Hensen N."/>
            <person name="Bonometti L."/>
            <person name="Westerberg I."/>
            <person name="Brannstrom I.O."/>
            <person name="Guillou S."/>
            <person name="Cros-Aarteil S."/>
            <person name="Calhoun S."/>
            <person name="Kuo A."/>
            <person name="Mondo S."/>
            <person name="Pangilinan J."/>
            <person name="Riley R."/>
            <person name="Labutti K."/>
            <person name="Andreopoulos B."/>
            <person name="Lipzen A."/>
            <person name="Chen C."/>
            <person name="Yanf M."/>
            <person name="Daum C."/>
            <person name="Ng V."/>
            <person name="Clum A."/>
            <person name="Steindorff A."/>
            <person name="Ohm R."/>
            <person name="Martin F."/>
            <person name="Silar P."/>
            <person name="Natvig D."/>
            <person name="Lalanne C."/>
            <person name="Gautier V."/>
            <person name="Ament-Velasquez S.L."/>
            <person name="Kruys A."/>
            <person name="Hutchinson M.I."/>
            <person name="Powell A.J."/>
            <person name="Barry K."/>
            <person name="Miller A.N."/>
            <person name="Grigoriev I.V."/>
            <person name="Debuchy R."/>
            <person name="Gladieux P."/>
            <person name="Thoren M.H."/>
            <person name="Johannesson H."/>
        </authorList>
    </citation>
    <scope>NUCLEOTIDE SEQUENCE</scope>
    <source>
        <strain evidence="2">CBS 118394</strain>
    </source>
</reference>
<evidence type="ECO:0000256" key="1">
    <source>
        <dbReference type="SAM" id="MobiDB-lite"/>
    </source>
</evidence>
<dbReference type="Proteomes" id="UP001283341">
    <property type="component" value="Unassembled WGS sequence"/>
</dbReference>
<sequence length="769" mass="86686">MASITSLAPELMQQILDLCDPPAHLNLALTCKSLQNRLQFILRYNRECHSKYRAVSDIHPLTIPQLLRDIVIRNDRVIAWHIRSIEIWGSRSKWSDWKEPIDLVEPPNCERGRNPVLPGPATPISYKEFFTPVEEVLLHQSMIDDLHMTFSQADITAGDDSSLKVLLIALSPRLRAVRFVRRSATEEEPSLDFETLNSLARVLEHTISREEIIPDGSQDSNYGEEEIPDDSDSSSQDHSNGGGEGTTSPTIIKYTCSPRTPGFSSVQQIAIGLSSRALPTSHYINENVTPFGGIQMGQVCPLFLLPNLKSVYIYGFNEDMTVELSTGTNETSPAAHWDLPRGCSAIEELVFDTPEDPERDPMEALIQACGSLKHLTFINGSIADHIDCDTVLAWTKLAKTTSHKTESTSVLWCGTAVHGYRTDMYYPDEFNDGFDVLTVSMDDVILCGGWEGKRDDEADVREKAFAEYVAGLFEMHEAMVLVTNGVWGDKCPWGCSEETLERVLLGAVRVRCWDECWDHNENDDYDEEGNLKREKTNGEEEEGEEGDESSEKGGNIGRKEGEEEETEERLPCGCLSSWGNHGQYPYYPSASASLYLECLEPWPRSQEDEPLPPSPADQMKRPFAEVIRFCKLWGVDVYTRTLPAPRVHKVAMPNIPSEKDLETSPWYKHPDIERIYFKPHKGLVDDCGNCGECDDCFAIHPPEAWKVWKEEDAKLDEVRRRREEEEEEGGDGDEDGEDEDDEEDGEDEKSEANGEDGEEQGSKMEEDKE</sequence>
<proteinExistence type="predicted"/>
<feature type="compositionally biased region" description="Basic and acidic residues" evidence="1">
    <location>
        <begin position="760"/>
        <end position="769"/>
    </location>
</feature>
<feature type="compositionally biased region" description="Basic and acidic residues" evidence="1">
    <location>
        <begin position="529"/>
        <end position="538"/>
    </location>
</feature>
<feature type="region of interest" description="Disordered" evidence="1">
    <location>
        <begin position="523"/>
        <end position="570"/>
    </location>
</feature>
<feature type="compositionally biased region" description="Acidic residues" evidence="1">
    <location>
        <begin position="222"/>
        <end position="232"/>
    </location>
</feature>